<dbReference type="EMBL" id="CAJNOE010000814">
    <property type="protein sequence ID" value="CAF1338926.1"/>
    <property type="molecule type" value="Genomic_DNA"/>
</dbReference>
<evidence type="ECO:0000313" key="5">
    <source>
        <dbReference type="Proteomes" id="UP000663860"/>
    </source>
</evidence>
<protein>
    <recommendedName>
        <fullName evidence="2">Microbial-type PARG catalytic domain-containing protein</fullName>
    </recommendedName>
</protein>
<accession>A0A815GFF1</accession>
<dbReference type="Gene3D" id="3.40.220.10">
    <property type="entry name" value="Leucine Aminopeptidase, subunit E, domain 1"/>
    <property type="match status" value="1"/>
</dbReference>
<dbReference type="Proteomes" id="UP000663868">
    <property type="component" value="Unassembled WGS sequence"/>
</dbReference>
<evidence type="ECO:0000313" key="3">
    <source>
        <dbReference type="EMBL" id="CAF1338926.1"/>
    </source>
</evidence>
<evidence type="ECO:0000259" key="2">
    <source>
        <dbReference type="Pfam" id="PF10021"/>
    </source>
</evidence>
<reference evidence="3" key="1">
    <citation type="submission" date="2021-02" db="EMBL/GenBank/DDBJ databases">
        <authorList>
            <person name="Nowell W R."/>
        </authorList>
    </citation>
    <scope>NUCLEOTIDE SEQUENCE</scope>
</reference>
<name>A0A815GFF1_9BILA</name>
<dbReference type="PANTHER" id="PTHR35596:SF1">
    <property type="entry name" value="MICROBIAL-TYPE PARG CATALYTIC DOMAIN-CONTAINING PROTEIN"/>
    <property type="match status" value="1"/>
</dbReference>
<comment type="caution">
    <text evidence="3">The sequence shown here is derived from an EMBL/GenBank/DDBJ whole genome shotgun (WGS) entry which is preliminary data.</text>
</comment>
<dbReference type="PANTHER" id="PTHR35596">
    <property type="entry name" value="DUF2263 DOMAIN-CONTAINING PROTEIN"/>
    <property type="match status" value="1"/>
</dbReference>
<organism evidence="3 5">
    <name type="scientific">Adineta steineri</name>
    <dbReference type="NCBI Taxonomy" id="433720"/>
    <lineage>
        <taxon>Eukaryota</taxon>
        <taxon>Metazoa</taxon>
        <taxon>Spiralia</taxon>
        <taxon>Gnathifera</taxon>
        <taxon>Rotifera</taxon>
        <taxon>Eurotatoria</taxon>
        <taxon>Bdelloidea</taxon>
        <taxon>Adinetida</taxon>
        <taxon>Adinetidae</taxon>
        <taxon>Adineta</taxon>
    </lineage>
</organism>
<feature type="coiled-coil region" evidence="1">
    <location>
        <begin position="1035"/>
        <end position="1062"/>
    </location>
</feature>
<dbReference type="SUPFAM" id="SSF52949">
    <property type="entry name" value="Macro domain-like"/>
    <property type="match status" value="1"/>
</dbReference>
<dbReference type="NCBIfam" id="TIGR02452">
    <property type="entry name" value="TIGR02452 family protein"/>
    <property type="match status" value="1"/>
</dbReference>
<proteinExistence type="predicted"/>
<dbReference type="Pfam" id="PF10021">
    <property type="entry name" value="PARG_cat_microb"/>
    <property type="match status" value="1"/>
</dbReference>
<feature type="domain" description="Microbial-type PARG catalytic" evidence="2">
    <location>
        <begin position="436"/>
        <end position="562"/>
    </location>
</feature>
<gene>
    <name evidence="3" type="ORF">IZO911_LOCUS36119</name>
    <name evidence="4" type="ORF">KXQ929_LOCUS27394</name>
</gene>
<keyword evidence="1" id="KW-0175">Coiled coil</keyword>
<dbReference type="Proteomes" id="UP000663860">
    <property type="component" value="Unassembled WGS sequence"/>
</dbReference>
<dbReference type="InterPro" id="IPR012664">
    <property type="entry name" value="CHP02452"/>
</dbReference>
<evidence type="ECO:0000256" key="1">
    <source>
        <dbReference type="SAM" id="Coils"/>
    </source>
</evidence>
<dbReference type="InterPro" id="IPR019261">
    <property type="entry name" value="PARG_cat_microbial"/>
</dbReference>
<dbReference type="InterPro" id="IPR043472">
    <property type="entry name" value="Macro_dom-like"/>
</dbReference>
<evidence type="ECO:0000313" key="4">
    <source>
        <dbReference type="EMBL" id="CAF3981921.1"/>
    </source>
</evidence>
<sequence>MGVDGLRALTRGTDGTIVGPSLVRSVLSQKIYVYITDLPPLNKSDSELASLIGQRIEKTFRLTLGDIQCYSRLGVGRVRVQNDDTKHFLTETVGTLALNPQDASATIRFTETFKYVSYIVLTALKVDDDMEWPKPEKIIRRWNEMYSGEGLQLCEQVDIQFQNVYRIFLSLFDELGEIMRNPDFGIDDNSFARIYLGADCSYLENLPKSISDDQIREAIGTSIGQIDPISKPDLYIQLNKQTNNVCLIASNMARKLTTKSIYLGQQPIMTTESLSLCLLIHFDPRTCDEDTIIRHSLFNGKARLKKRRGDSLIVEITDKTVLNECIKRKVVCIGDQVLPLKLYTPSIDPEECEIDADTWYKEDMLRYKADIMKFIPDHQHKIFRLKWNAKNWLDEFRRVKDKNQNTKNNDDSKQSENITFSEMRHRLRVTVMLNTVGAIYKKAYMIGDREIKLNLDPNMKTIIYNHESKLASGGPMPLKKTPYDKTKVSVVNKDCVLVYEDLVKQQKKPLLLNMANTSSPGGSYRKGDGAQEENLFRRSDYIRSLDVDLDQYVDDSSERSACTSTCDLDSSFDSRNMYPMDEYGAIYTSGLTFFRGTEDDGYAFMEEPLTGVCSLAMAAYRDPKLDGNILAPKFAVGTRKKIENIFAIAYHHKHDCIILSALGCGAYRNPPEHIAKIFRSVIEQYAGFFELIVFAIIDDHNTGQTLNKQGNYQPFYEELNDQTMKPHPLTNQANTICGPYRFSSDGVTVQDILIYNLEPCNFGAKCNKMYDSQHATDYSHPSACIQQSLHGSCTKTDDVVHMSSFIHSEPCKHGAQCSEIDNKEHARRFEHPSFCPNGGACQDTTDTHEKAYRHLALCKHGHRCLDFKKGSQPHCNSFRHYMPGCEHGQYCVSFHNKEHMSNYKHSFPTPCPWTPYNCGCHNVLTQTPNTGKVSQVAHQHCVDYAHVCPFGRYCTDPNSWHWEKWIHIARMPCKSGNGCNRLNDEDHLNSFTHPKIRDIRIGCKNADKCQERQDPNHLSKYRHSMTFKDSGVVGYFNLNKNLNFVENQNNNIQRLLEYAKKKDWKKFNLKSIPTEFIDWLQTVQPVHRCKLEIFESIILHGHVMSLEYMDNLSKPKFVANSILQHSQIRRIERLKIQECAGNAREYITALVSDIYEKAGFLKRYVGDVTESLTTHVDDTARLADRADWIKKKERALSAQLKNQEDMETIREKTKEIAEASIKLNSNKSGIGYAVDKKLGTDKTIFSILGPHTGQYYGDVVLVFKREILHHPDANFTLQAGTSYYSGNCYDWRPWFGTAPKPKVESTQIDLFHKTKLHPSVPGYEYAAALELIAITSHKTKKKPAEIDLDQAIQRWLTVDSHEVIEAHLPPLIPLDYIEQIYMPQSIYKALSENTRKIVDDLFKGCLTVSDKDSKDYNKFVLEELDQRFRSNDRHSVSRPTIGSILTIPATNFNDHYVLPLTISQAEEQYHHDSSHITRESTIYIYWQLMNGDMMLTLSAKPIDTDDTNPKNSCLICYVAPKPSFDASCDIEYHEQTSYLNSGQPYEHSVFVNEKRFAGKSNEFYMGCNTDDLMTLCLEIQRAKGIVNLFHAGPNAIYNHQKISWKFSKTELDTKKLEFIHVSAGNGTVPIRNLNITFEKQEYLHPTLDPVFNKDPLHMTRKVSTEATIDTTQMQHPTQDDQNAPSHGIVSRFFNQIKDMLGGNDNSTLKPCPKGINCPIQFSDNTKTHNAQYSHPCRFAELCRKPEIDLTHPQKRRELQHCSSDTNCNKLCDPIHRARFVHTGLPFYLIPCRQQQNCRDNTEVHRKKYSHGEEDLEKINKEIFEVVTSPSTQHAQKSQKNITAHATRIPCKWGLACRNAADPEHCEKYSHPPGTLKSDNRIPCRYGAQCHDHKPDHKKKYSHPSA</sequence>
<dbReference type="EMBL" id="CAJOBB010002588">
    <property type="protein sequence ID" value="CAF3981921.1"/>
    <property type="molecule type" value="Genomic_DNA"/>
</dbReference>